<dbReference type="Gene3D" id="3.30.9.10">
    <property type="entry name" value="D-Amino Acid Oxidase, subunit A, domain 2"/>
    <property type="match status" value="1"/>
</dbReference>
<dbReference type="PANTHER" id="PTHR13847:SF281">
    <property type="entry name" value="FAD DEPENDENT OXIDOREDUCTASE DOMAIN-CONTAINING PROTEIN"/>
    <property type="match status" value="1"/>
</dbReference>
<dbReference type="GO" id="GO:0016491">
    <property type="term" value="F:oxidoreductase activity"/>
    <property type="evidence" value="ECO:0007669"/>
    <property type="project" value="UniProtKB-KW"/>
</dbReference>
<dbReference type="Pfam" id="PF01266">
    <property type="entry name" value="DAO"/>
    <property type="match status" value="1"/>
</dbReference>
<keyword evidence="1" id="KW-0560">Oxidoreductase</keyword>
<evidence type="ECO:0000259" key="2">
    <source>
        <dbReference type="Pfam" id="PF01266"/>
    </source>
</evidence>
<evidence type="ECO:0000313" key="3">
    <source>
        <dbReference type="EMBL" id="PRC21770.1"/>
    </source>
</evidence>
<organism evidence="3 4">
    <name type="scientific">Pseudomonas poae</name>
    <dbReference type="NCBI Taxonomy" id="200451"/>
    <lineage>
        <taxon>Bacteria</taxon>
        <taxon>Pseudomonadati</taxon>
        <taxon>Pseudomonadota</taxon>
        <taxon>Gammaproteobacteria</taxon>
        <taxon>Pseudomonadales</taxon>
        <taxon>Pseudomonadaceae</taxon>
        <taxon>Pseudomonas</taxon>
    </lineage>
</organism>
<dbReference type="PROSITE" id="PS51318">
    <property type="entry name" value="TAT"/>
    <property type="match status" value="1"/>
</dbReference>
<dbReference type="GO" id="GO:0005737">
    <property type="term" value="C:cytoplasm"/>
    <property type="evidence" value="ECO:0007669"/>
    <property type="project" value="TreeGrafter"/>
</dbReference>
<dbReference type="SUPFAM" id="SSF51905">
    <property type="entry name" value="FAD/NAD(P)-binding domain"/>
    <property type="match status" value="1"/>
</dbReference>
<dbReference type="Gene3D" id="3.50.50.60">
    <property type="entry name" value="FAD/NAD(P)-binding domain"/>
    <property type="match status" value="1"/>
</dbReference>
<keyword evidence="4" id="KW-1185">Reference proteome</keyword>
<reference evidence="3 4" key="1">
    <citation type="submission" date="2017-09" db="EMBL/GenBank/DDBJ databases">
        <title>Genomic, metabolic, and phenotypic characteristics of bacterial isolates from the natural microbiome of the model nematode Caenorhabditis elegans.</title>
        <authorList>
            <person name="Zimmermann J."/>
            <person name="Obeng N."/>
            <person name="Yang W."/>
            <person name="Obeng O."/>
            <person name="Kissoyan K."/>
            <person name="Pees B."/>
            <person name="Dirksen P."/>
            <person name="Hoppner M."/>
            <person name="Franke A."/>
            <person name="Rosenstiel P."/>
            <person name="Leippe M."/>
            <person name="Dierking K."/>
            <person name="Kaleta C."/>
            <person name="Schulenburg H."/>
        </authorList>
    </citation>
    <scope>NUCLEOTIDE SEQUENCE [LARGE SCALE GENOMIC DNA]</scope>
    <source>
        <strain evidence="3 4">MYb117</strain>
    </source>
</reference>
<dbReference type="InterPro" id="IPR036188">
    <property type="entry name" value="FAD/NAD-bd_sf"/>
</dbReference>
<dbReference type="Proteomes" id="UP000238045">
    <property type="component" value="Unassembled WGS sequence"/>
</dbReference>
<dbReference type="AlphaFoldDB" id="A0A2S9EXL6"/>
<feature type="domain" description="FAD dependent oxidoreductase" evidence="2">
    <location>
        <begin position="75"/>
        <end position="432"/>
    </location>
</feature>
<protein>
    <submittedName>
        <fullName evidence="3">FAD-dependent oxidoreductase</fullName>
    </submittedName>
</protein>
<dbReference type="PANTHER" id="PTHR13847">
    <property type="entry name" value="SARCOSINE DEHYDROGENASE-RELATED"/>
    <property type="match status" value="1"/>
</dbReference>
<evidence type="ECO:0000256" key="1">
    <source>
        <dbReference type="ARBA" id="ARBA00023002"/>
    </source>
</evidence>
<sequence>MPVSRRNVLIGAGVGAGVIAAGGAASLLSDGLPADPSSLHRIASLPADDSSPGWFHTSRLRQPKAPLIGDAKAPWVVVGGGFTGLAAARQLALNFPDDDVILVEAQQVGFGTSGRNAGFLIDVPHDIGAPDYIGDQTIAKHVLELNQRGQSILRDQVEQHNIVEAQLRHSGKYQAAVEDKGIAVLNAYRGGLEKLGQPCEIIEGNELRDHIGTSFYRKALYTPGTMLVQPSALVKGLADSLPTNVKLYEDTPITAVDYGVKTVLHHATGRITADKLILANNAFGQYFGFLEGRMLPIFTYGSLTRPLTAAEQASIGGKEFWGVIPADPFGTTSRRTHDNRILVRNSFSFNPDGRAKPGYPEKVRAAHRLSFERRFPTLKDVPFEHTWGGGLAMTRNGAGFFGELRENVYGALGCNGLGTVRGTATGTLLANLLAGKRESLTDYLLSAPKPAWNPPQPMLSIGVNFTLRKGQSDAGLEG</sequence>
<accession>A0A2S9EXL6</accession>
<proteinExistence type="predicted"/>
<gene>
    <name evidence="3" type="ORF">CQZ99_02950</name>
</gene>
<dbReference type="InterPro" id="IPR006076">
    <property type="entry name" value="FAD-dep_OxRdtase"/>
</dbReference>
<evidence type="ECO:0000313" key="4">
    <source>
        <dbReference type="Proteomes" id="UP000238045"/>
    </source>
</evidence>
<name>A0A2S9EXL6_9PSED</name>
<dbReference type="EMBL" id="PCQL01000003">
    <property type="protein sequence ID" value="PRC21770.1"/>
    <property type="molecule type" value="Genomic_DNA"/>
</dbReference>
<comment type="caution">
    <text evidence="3">The sequence shown here is derived from an EMBL/GenBank/DDBJ whole genome shotgun (WGS) entry which is preliminary data.</text>
</comment>
<dbReference type="InterPro" id="IPR006311">
    <property type="entry name" value="TAT_signal"/>
</dbReference>